<proteinExistence type="predicted"/>
<name>A0A2P7UGC0_9BACL</name>
<comment type="caution">
    <text evidence="2">The sequence shown here is derived from an EMBL/GenBank/DDBJ whole genome shotgun (WGS) entry which is preliminary data.</text>
</comment>
<dbReference type="Proteomes" id="UP000240419">
    <property type="component" value="Unassembled WGS sequence"/>
</dbReference>
<dbReference type="AlphaFoldDB" id="A0A2P7UGC0"/>
<sequence>MQRTSGVMTYQDIKFVWPYGPIRLDQLEFVHQTGTHAKLTITGIVPEDKEDEIINRAGTHDPIELYKVEGGQKQPIFMGRLDHVEIKVVRDIHYVTIQAVSHTYALDMSVKIRSFQEVNRLYRDVVDEIMSVYHGGDVIDQAFDDRKQGKYIMQYEETDWTFLKRIASHVGAVLVPDLSAHKVRLWIGMPEGRKQIKLEEESPYEVNRAIAPYMKKAANGSSSVSEYQYTTYAFDYEDLLQIGDEVQREGQTFVITKVTGKLDQGLLRWSYVCAVPEAVKQTKLYNKAIIGAAIDGKVIQIGRNQVKLHLNMDKKQEPSKAQWFPYAAEGNQILYLMPELGSKVKLYFPSADEDDGMVMNSVRHAPKGAAAEKQDRQMQDPGVKSFGNPQGKEFTLGDKELTMTAQEGMLYISMNKDVGVSLNSTSDVNISASGALSLSGAAVYLSGTESLNVKTASDTIELLEENKSSSEEIKLDASNRNTFDYMPSAFEKELQGSSVAAVMARRAFNNQIAEAKGKIDAFGDTLLGLWNVVVDAGDIASTALPTTYLVDAIYEGVTGEERPSLLERNDLARGAVDGATNAVNYVGDTVTGNKSWEQIKSDAKSVGQGLYDDYIDPFVKDAQYDQDNLFKGGLWTRSEEESYAKGQNEFKKDMVVAEVAVSALSAGTGTAVMRTVKIADKLDGPGGRKGLDGGGGKGIGGLLLDSVDDMMDGGASIFDGKMKTSAKTPGDKQAEIQALVEKLQMRMKEQSNKEINDRLDGGKGHTGSRAPESQTRHAEKSLDIPNKNVLPKVVNGDSGHSNYSPSLNSKANGANKNNSQGNNKPDNEARTGHAQHAEKPHDIPDEKDLPKVVNGDFGNSNHSIPPKSKPDTTKKNDPQGNNKPDTKGTGEVPNVSHGKVFPTRVIDLETEGFIIDKVKVLRSKLSNRIKGDLNFAYAKVEIEGIDKDEFYSHSSLNGDNKEKTYADYSLKPTKPKYEATEAPDRSGNVRLRDNDTEYKILNDLASRLDKLPDPSKARGKIKLFTELDTCGSCSRIIEKFHKDYPNIDIEVIHNGDKIVEP</sequence>
<gene>
    <name evidence="2" type="ORF">C7R93_29070</name>
</gene>
<evidence type="ECO:0000256" key="1">
    <source>
        <dbReference type="SAM" id="MobiDB-lite"/>
    </source>
</evidence>
<feature type="compositionally biased region" description="Polar residues" evidence="1">
    <location>
        <begin position="798"/>
        <end position="807"/>
    </location>
</feature>
<organism evidence="2 3">
    <name type="scientific">Brevibacillus fortis</name>
    <dbReference type="NCBI Taxonomy" id="2126352"/>
    <lineage>
        <taxon>Bacteria</taxon>
        <taxon>Bacillati</taxon>
        <taxon>Bacillota</taxon>
        <taxon>Bacilli</taxon>
        <taxon>Bacillales</taxon>
        <taxon>Paenibacillaceae</taxon>
        <taxon>Brevibacillus</taxon>
    </lineage>
</organism>
<feature type="compositionally biased region" description="Basic and acidic residues" evidence="1">
    <location>
        <begin position="754"/>
        <end position="763"/>
    </location>
</feature>
<protein>
    <submittedName>
        <fullName evidence="2">Late control protein</fullName>
    </submittedName>
</protein>
<dbReference type="SUPFAM" id="SSF69279">
    <property type="entry name" value="Phage tail proteins"/>
    <property type="match status" value="1"/>
</dbReference>
<dbReference type="OrthoDB" id="2664283at2"/>
<feature type="compositionally biased region" description="Basic and acidic residues" evidence="1">
    <location>
        <begin position="825"/>
        <end position="850"/>
    </location>
</feature>
<dbReference type="Pfam" id="PF14424">
    <property type="entry name" value="Toxin-deaminase"/>
    <property type="match status" value="1"/>
</dbReference>
<dbReference type="RefSeq" id="WP_106842059.1">
    <property type="nucleotide sequence ID" value="NZ_JBCNIW010000063.1"/>
</dbReference>
<evidence type="ECO:0000313" key="3">
    <source>
        <dbReference type="Proteomes" id="UP000240419"/>
    </source>
</evidence>
<dbReference type="Gene3D" id="3.55.50.10">
    <property type="entry name" value="Baseplate protein-like domains"/>
    <property type="match status" value="1"/>
</dbReference>
<reference evidence="2 3" key="1">
    <citation type="submission" date="2018-03" db="EMBL/GenBank/DDBJ databases">
        <title>Brevisbacillus phylogenomics.</title>
        <authorList>
            <person name="Dunlap C."/>
        </authorList>
    </citation>
    <scope>NUCLEOTIDE SEQUENCE [LARGE SCALE GENOMIC DNA]</scope>
    <source>
        <strain evidence="2 3">NRRL NRS-1210</strain>
    </source>
</reference>
<feature type="compositionally biased region" description="Basic and acidic residues" evidence="1">
    <location>
        <begin position="868"/>
        <end position="877"/>
    </location>
</feature>
<dbReference type="EMBL" id="PXZM01000063">
    <property type="protein sequence ID" value="PSJ86041.1"/>
    <property type="molecule type" value="Genomic_DNA"/>
</dbReference>
<evidence type="ECO:0000313" key="2">
    <source>
        <dbReference type="EMBL" id="PSJ86041.1"/>
    </source>
</evidence>
<feature type="region of interest" description="Disordered" evidence="1">
    <location>
        <begin position="754"/>
        <end position="897"/>
    </location>
</feature>
<accession>A0A2P7UGC0</accession>
<feature type="region of interest" description="Disordered" evidence="1">
    <location>
        <begin position="369"/>
        <end position="391"/>
    </location>
</feature>
<feature type="compositionally biased region" description="Low complexity" evidence="1">
    <location>
        <begin position="808"/>
        <end position="823"/>
    </location>
</feature>
<dbReference type="InterPro" id="IPR032721">
    <property type="entry name" value="Toxin-deaminase"/>
</dbReference>
<keyword evidence="3" id="KW-1185">Reference proteome</keyword>